<evidence type="ECO:0000256" key="1">
    <source>
        <dbReference type="ARBA" id="ARBA00004651"/>
    </source>
</evidence>
<keyword evidence="8" id="KW-1185">Reference proteome</keyword>
<dbReference type="PANTHER" id="PTHR30086">
    <property type="entry name" value="ARGININE EXPORTER PROTEIN ARGO"/>
    <property type="match status" value="1"/>
</dbReference>
<feature type="transmembrane region" description="Helical" evidence="6">
    <location>
        <begin position="144"/>
        <end position="167"/>
    </location>
</feature>
<comment type="subcellular location">
    <subcellularLocation>
        <location evidence="1">Cell membrane</location>
        <topology evidence="1">Multi-pass membrane protein</topology>
    </subcellularLocation>
</comment>
<evidence type="ECO:0000313" key="8">
    <source>
        <dbReference type="Proteomes" id="UP000244081"/>
    </source>
</evidence>
<dbReference type="OrthoDB" id="9804822at2"/>
<dbReference type="GO" id="GO:0005886">
    <property type="term" value="C:plasma membrane"/>
    <property type="evidence" value="ECO:0007669"/>
    <property type="project" value="UniProtKB-SubCell"/>
</dbReference>
<evidence type="ECO:0000313" key="7">
    <source>
        <dbReference type="EMBL" id="PTW62698.1"/>
    </source>
</evidence>
<accession>A0A2T5VG43</accession>
<reference evidence="7 8" key="1">
    <citation type="submission" date="2018-04" db="EMBL/GenBank/DDBJ databases">
        <title>Genomic Encyclopedia of Archaeal and Bacterial Type Strains, Phase II (KMG-II): from individual species to whole genera.</title>
        <authorList>
            <person name="Goeker M."/>
        </authorList>
    </citation>
    <scope>NUCLEOTIDE SEQUENCE [LARGE SCALE GENOMIC DNA]</scope>
    <source>
        <strain evidence="7 8">DSM 23382</strain>
    </source>
</reference>
<keyword evidence="4 6" id="KW-1133">Transmembrane helix</keyword>
<evidence type="ECO:0000256" key="2">
    <source>
        <dbReference type="ARBA" id="ARBA00022475"/>
    </source>
</evidence>
<name>A0A2T5VG43_9HYPH</name>
<dbReference type="EMBL" id="QAYG01000001">
    <property type="protein sequence ID" value="PTW62698.1"/>
    <property type="molecule type" value="Genomic_DNA"/>
</dbReference>
<protein>
    <submittedName>
        <fullName evidence="7">Threonine/homoserine/homoserine lactone efflux protein</fullName>
    </submittedName>
</protein>
<evidence type="ECO:0000256" key="5">
    <source>
        <dbReference type="ARBA" id="ARBA00023136"/>
    </source>
</evidence>
<evidence type="ECO:0000256" key="4">
    <source>
        <dbReference type="ARBA" id="ARBA00022989"/>
    </source>
</evidence>
<sequence>MSWLLFIPACFALNMAPGPNNITAFATGARLGFWAGFLAALGRLPAFAFLIALTAVGLGAALATSAVAFSIIKYVGAAYLVYVGIHMWRARIDTAHPHEERNIRALARRDFLIAITNPKAIAIFTAVFPQFLDLAQPVAPQFLWIGGTFLCLETVAIAIYVAAGKLLSGVINQTAIGRTLNKAVGGFLVFSGASLVLSH</sequence>
<dbReference type="InterPro" id="IPR001123">
    <property type="entry name" value="LeuE-type"/>
</dbReference>
<feature type="transmembrane region" description="Helical" evidence="6">
    <location>
        <begin position="111"/>
        <end position="132"/>
    </location>
</feature>
<comment type="caution">
    <text evidence="7">The sequence shown here is derived from an EMBL/GenBank/DDBJ whole genome shotgun (WGS) entry which is preliminary data.</text>
</comment>
<dbReference type="Pfam" id="PF01810">
    <property type="entry name" value="LysE"/>
    <property type="match status" value="1"/>
</dbReference>
<keyword evidence="5 6" id="KW-0472">Membrane</keyword>
<organism evidence="7 8">
    <name type="scientific">Breoghania corrubedonensis</name>
    <dbReference type="NCBI Taxonomy" id="665038"/>
    <lineage>
        <taxon>Bacteria</taxon>
        <taxon>Pseudomonadati</taxon>
        <taxon>Pseudomonadota</taxon>
        <taxon>Alphaproteobacteria</taxon>
        <taxon>Hyphomicrobiales</taxon>
        <taxon>Stappiaceae</taxon>
        <taxon>Breoghania</taxon>
    </lineage>
</organism>
<dbReference type="GO" id="GO:0015171">
    <property type="term" value="F:amino acid transmembrane transporter activity"/>
    <property type="evidence" value="ECO:0007669"/>
    <property type="project" value="TreeGrafter"/>
</dbReference>
<dbReference type="PANTHER" id="PTHR30086:SF20">
    <property type="entry name" value="ARGININE EXPORTER PROTEIN ARGO-RELATED"/>
    <property type="match status" value="1"/>
</dbReference>
<dbReference type="Proteomes" id="UP000244081">
    <property type="component" value="Unassembled WGS sequence"/>
</dbReference>
<evidence type="ECO:0000256" key="6">
    <source>
        <dbReference type="SAM" id="Phobius"/>
    </source>
</evidence>
<dbReference type="RefSeq" id="WP_107988231.1">
    <property type="nucleotide sequence ID" value="NZ_QAYG01000001.1"/>
</dbReference>
<dbReference type="AlphaFoldDB" id="A0A2T5VG43"/>
<evidence type="ECO:0000256" key="3">
    <source>
        <dbReference type="ARBA" id="ARBA00022692"/>
    </source>
</evidence>
<feature type="transmembrane region" description="Helical" evidence="6">
    <location>
        <begin position="48"/>
        <end position="81"/>
    </location>
</feature>
<keyword evidence="3 6" id="KW-0812">Transmembrane</keyword>
<gene>
    <name evidence="7" type="ORF">C8N35_101745</name>
</gene>
<keyword evidence="2" id="KW-1003">Cell membrane</keyword>
<proteinExistence type="predicted"/>
<dbReference type="PIRSF" id="PIRSF006324">
    <property type="entry name" value="LeuE"/>
    <property type="match status" value="1"/>
</dbReference>